<organism evidence="1 2">
    <name type="scientific">Melastoma candidum</name>
    <dbReference type="NCBI Taxonomy" id="119954"/>
    <lineage>
        <taxon>Eukaryota</taxon>
        <taxon>Viridiplantae</taxon>
        <taxon>Streptophyta</taxon>
        <taxon>Embryophyta</taxon>
        <taxon>Tracheophyta</taxon>
        <taxon>Spermatophyta</taxon>
        <taxon>Magnoliopsida</taxon>
        <taxon>eudicotyledons</taxon>
        <taxon>Gunneridae</taxon>
        <taxon>Pentapetalae</taxon>
        <taxon>rosids</taxon>
        <taxon>malvids</taxon>
        <taxon>Myrtales</taxon>
        <taxon>Melastomataceae</taxon>
        <taxon>Melastomatoideae</taxon>
        <taxon>Melastomateae</taxon>
        <taxon>Melastoma</taxon>
    </lineage>
</organism>
<dbReference type="Proteomes" id="UP001057402">
    <property type="component" value="Chromosome 4"/>
</dbReference>
<name>A0ACB9R1Z4_9MYRT</name>
<gene>
    <name evidence="1" type="ORF">MLD38_011066</name>
</gene>
<accession>A0ACB9R1Z4</accession>
<proteinExistence type="predicted"/>
<evidence type="ECO:0000313" key="2">
    <source>
        <dbReference type="Proteomes" id="UP001057402"/>
    </source>
</evidence>
<keyword evidence="2" id="KW-1185">Reference proteome</keyword>
<comment type="caution">
    <text evidence="1">The sequence shown here is derived from an EMBL/GenBank/DDBJ whole genome shotgun (WGS) entry which is preliminary data.</text>
</comment>
<sequence>MHPPTAGQPTRSMNSSLHIFRRLSTSSTVGAKIKTLLQQSRYSEVLGLYSPLNANRFVFPSLLKACASIGSLRHGEALHSAVISMGFQFDPYIASSLINMYVKCGPLEDALQLFEVLIEREELAQDVAIWNSIIEGHFRSGRFDEGTWVFHRMLSLVVKPDGHTLCLFLSYCGDCVQGREIHGHVLRSLLSGDRYLETAVLDMYLRCGLPRDAFVLLHHLEDLTNVVAWNVMINGLNKNSMWEDSLWVYSLAKTENVKLDSSSFSTVLKACGCCEGMGFGKQVHCDVIKTGFQDDPYMNTSLLTMYAKCGLVEHASSLFEECLIRQVVSWNAIISAYVNNGCLDKAQAVYYQMRVVGVSPDSVTLSNVFSCCSAHELLDLGRSVHAELIKKPVPTNLNLQSSLLAMYSRCGSIGDAKLVFDEMVERDVVSWGSMMAAFCHNNKFEEALGFFNRMEAEGVGPDTNIFVGVIIACAGLEDVSSGLRVHGFAMKSGFDSDVFIASSLIDMYSKCHLPNMAASLFSIMPHRNLVAWNSMISCSCRNDLPELALEYFSQMVEQGICPDTVSITSILAATSSLAALLKGKSIHGYMIRSGILSDTQVKNALIDMYVKSGSLEYAELVFRNMSHKNLVTWNSLITGHGYHGDFDKSLKLFNEMRDEGAIPDNVTFMSLISSCRHSGLVEKGLQLFHSMREEYKIQPRMEDYVNIVDLLGRAGRLDDAYGITKGIPMSPDKGIWLCLLSACRIHGNVELGEIAAKHLFNAEQATGSGCIPLLNIYSEAELWDRAAHMRASMRSEGLKKNPGRSWIEMKDSLEVFYSGDCSSQRTEEIYYMLNCLSRIMAKRTITEECMEELWEAG</sequence>
<protein>
    <submittedName>
        <fullName evidence="1">Uncharacterized protein</fullName>
    </submittedName>
</protein>
<reference evidence="2" key="1">
    <citation type="journal article" date="2023" name="Front. Plant Sci.">
        <title>Chromosomal-level genome assembly of Melastoma candidum provides insights into trichome evolution.</title>
        <authorList>
            <person name="Zhong Y."/>
            <person name="Wu W."/>
            <person name="Sun C."/>
            <person name="Zou P."/>
            <person name="Liu Y."/>
            <person name="Dai S."/>
            <person name="Zhou R."/>
        </authorList>
    </citation>
    <scope>NUCLEOTIDE SEQUENCE [LARGE SCALE GENOMIC DNA]</scope>
</reference>
<evidence type="ECO:0000313" key="1">
    <source>
        <dbReference type="EMBL" id="KAI4372884.1"/>
    </source>
</evidence>
<dbReference type="EMBL" id="CM042883">
    <property type="protein sequence ID" value="KAI4372884.1"/>
    <property type="molecule type" value="Genomic_DNA"/>
</dbReference>